<accession>A0A6A4NUJ7</accession>
<name>A0A6A4NUJ7_LUPAL</name>
<evidence type="ECO:0000313" key="2">
    <source>
        <dbReference type="Proteomes" id="UP000447434"/>
    </source>
</evidence>
<dbReference type="Proteomes" id="UP000447434">
    <property type="component" value="Chromosome 16"/>
</dbReference>
<dbReference type="EMBL" id="WOCE01000016">
    <property type="protein sequence ID" value="KAE9597316.1"/>
    <property type="molecule type" value="Genomic_DNA"/>
</dbReference>
<gene>
    <name evidence="1" type="ORF">Lalb_Chr16g0385251</name>
</gene>
<organism evidence="1 2">
    <name type="scientific">Lupinus albus</name>
    <name type="common">White lupine</name>
    <name type="synonym">Lupinus termis</name>
    <dbReference type="NCBI Taxonomy" id="3870"/>
    <lineage>
        <taxon>Eukaryota</taxon>
        <taxon>Viridiplantae</taxon>
        <taxon>Streptophyta</taxon>
        <taxon>Embryophyta</taxon>
        <taxon>Tracheophyta</taxon>
        <taxon>Spermatophyta</taxon>
        <taxon>Magnoliopsida</taxon>
        <taxon>eudicotyledons</taxon>
        <taxon>Gunneridae</taxon>
        <taxon>Pentapetalae</taxon>
        <taxon>rosids</taxon>
        <taxon>fabids</taxon>
        <taxon>Fabales</taxon>
        <taxon>Fabaceae</taxon>
        <taxon>Papilionoideae</taxon>
        <taxon>50 kb inversion clade</taxon>
        <taxon>genistoids sensu lato</taxon>
        <taxon>core genistoids</taxon>
        <taxon>Genisteae</taxon>
        <taxon>Lupinus</taxon>
    </lineage>
</organism>
<keyword evidence="2" id="KW-1185">Reference proteome</keyword>
<evidence type="ECO:0000313" key="1">
    <source>
        <dbReference type="EMBL" id="KAE9597316.1"/>
    </source>
</evidence>
<reference evidence="2" key="1">
    <citation type="journal article" date="2020" name="Nat. Commun.">
        <title>Genome sequence of the cluster root forming white lupin.</title>
        <authorList>
            <person name="Hufnagel B."/>
            <person name="Marques A."/>
            <person name="Soriano A."/>
            <person name="Marques L."/>
            <person name="Divol F."/>
            <person name="Doumas P."/>
            <person name="Sallet E."/>
            <person name="Mancinotti D."/>
            <person name="Carrere S."/>
            <person name="Marande W."/>
            <person name="Arribat S."/>
            <person name="Keller J."/>
            <person name="Huneau C."/>
            <person name="Blein T."/>
            <person name="Aime D."/>
            <person name="Laguerre M."/>
            <person name="Taylor J."/>
            <person name="Schubert V."/>
            <person name="Nelson M."/>
            <person name="Geu-Flores F."/>
            <person name="Crespi M."/>
            <person name="Gallardo-Guerrero K."/>
            <person name="Delaux P.-M."/>
            <person name="Salse J."/>
            <person name="Berges H."/>
            <person name="Guyot R."/>
            <person name="Gouzy J."/>
            <person name="Peret B."/>
        </authorList>
    </citation>
    <scope>NUCLEOTIDE SEQUENCE [LARGE SCALE GENOMIC DNA]</scope>
    <source>
        <strain evidence="2">cv. Amiga</strain>
    </source>
</reference>
<proteinExistence type="predicted"/>
<protein>
    <submittedName>
        <fullName evidence="1">Uncharacterized protein</fullName>
    </submittedName>
</protein>
<comment type="caution">
    <text evidence="1">The sequence shown here is derived from an EMBL/GenBank/DDBJ whole genome shotgun (WGS) entry which is preliminary data.</text>
</comment>
<sequence>MSLLESARYYKLSFGSSSVRNEEVFFCVQEVGRNLGILVESERWLAWKCFR</sequence>
<dbReference type="AlphaFoldDB" id="A0A6A4NUJ7"/>